<protein>
    <recommendedName>
        <fullName evidence="4">DUF2269 family protein</fullName>
    </recommendedName>
</protein>
<dbReference type="RefSeq" id="WP_157289544.1">
    <property type="nucleotide sequence ID" value="NZ_WQRF01000001.1"/>
</dbReference>
<organism evidence="2 3">
    <name type="scientific">Devosia marina</name>
    <dbReference type="NCBI Taxonomy" id="2683198"/>
    <lineage>
        <taxon>Bacteria</taxon>
        <taxon>Pseudomonadati</taxon>
        <taxon>Pseudomonadota</taxon>
        <taxon>Alphaproteobacteria</taxon>
        <taxon>Hyphomicrobiales</taxon>
        <taxon>Devosiaceae</taxon>
        <taxon>Devosia</taxon>
    </lineage>
</organism>
<dbReference type="AlphaFoldDB" id="A0A7X3FQA2"/>
<name>A0A7X3FQA2_9HYPH</name>
<sequence>MDVVINLLIWVHVVAFIAGGSNSVVGPVIGARMATATAEQRSGYFGVMNTLSQVGKVAMAALLITGPLIMFMKYGGLGSASFWFWIKMALVVVMLAAIIYGGIQFKKSQRGDAEAAKLADIAHKITGLAFLGVLLSAVFAFE</sequence>
<proteinExistence type="predicted"/>
<feature type="transmembrane region" description="Helical" evidence="1">
    <location>
        <begin position="121"/>
        <end position="141"/>
    </location>
</feature>
<evidence type="ECO:0008006" key="4">
    <source>
        <dbReference type="Google" id="ProtNLM"/>
    </source>
</evidence>
<keyword evidence="1" id="KW-1133">Transmembrane helix</keyword>
<keyword evidence="1" id="KW-0812">Transmembrane</keyword>
<feature type="transmembrane region" description="Helical" evidence="1">
    <location>
        <begin position="84"/>
        <end position="101"/>
    </location>
</feature>
<evidence type="ECO:0000313" key="2">
    <source>
        <dbReference type="EMBL" id="MVS98656.1"/>
    </source>
</evidence>
<keyword evidence="3" id="KW-1185">Reference proteome</keyword>
<reference evidence="2 3" key="1">
    <citation type="submission" date="2019-12" db="EMBL/GenBank/DDBJ databases">
        <title>Devosia maris sp. nov., isolated from the deep seawater.</title>
        <authorList>
            <person name="Liu Y."/>
        </authorList>
    </citation>
    <scope>NUCLEOTIDE SEQUENCE [LARGE SCALE GENOMIC DNA]</scope>
    <source>
        <strain evidence="2 3">L53-10-65</strain>
    </source>
</reference>
<feature type="transmembrane region" description="Helical" evidence="1">
    <location>
        <begin position="54"/>
        <end position="72"/>
    </location>
</feature>
<evidence type="ECO:0000256" key="1">
    <source>
        <dbReference type="SAM" id="Phobius"/>
    </source>
</evidence>
<keyword evidence="1" id="KW-0472">Membrane</keyword>
<gene>
    <name evidence="2" type="ORF">GO014_06435</name>
</gene>
<accession>A0A7X3FQA2</accession>
<dbReference type="EMBL" id="WQRF01000001">
    <property type="protein sequence ID" value="MVS98656.1"/>
    <property type="molecule type" value="Genomic_DNA"/>
</dbReference>
<dbReference type="Proteomes" id="UP000438106">
    <property type="component" value="Unassembled WGS sequence"/>
</dbReference>
<comment type="caution">
    <text evidence="2">The sequence shown here is derived from an EMBL/GenBank/DDBJ whole genome shotgun (WGS) entry which is preliminary data.</text>
</comment>
<evidence type="ECO:0000313" key="3">
    <source>
        <dbReference type="Proteomes" id="UP000438106"/>
    </source>
</evidence>